<gene>
    <name evidence="2" type="ORF">CC86DRAFT_111833</name>
</gene>
<keyword evidence="1" id="KW-0812">Transmembrane</keyword>
<name>A0A6A6ZI14_9PLEO</name>
<dbReference type="EMBL" id="MU006239">
    <property type="protein sequence ID" value="KAF2820772.1"/>
    <property type="molecule type" value="Genomic_DNA"/>
</dbReference>
<proteinExistence type="predicted"/>
<keyword evidence="1" id="KW-0472">Membrane</keyword>
<keyword evidence="3" id="KW-1185">Reference proteome</keyword>
<sequence>MPKKSSAPPTRCRSLYQLPTSAGYGRCLPLLVSAARDCGPWCRRNFNLILVLLGLCLEQVLLYLIRLSELNAPLPRCAAPSSEPHHRVPSQPS</sequence>
<evidence type="ECO:0000256" key="1">
    <source>
        <dbReference type="SAM" id="Phobius"/>
    </source>
</evidence>
<evidence type="ECO:0000313" key="3">
    <source>
        <dbReference type="Proteomes" id="UP000799424"/>
    </source>
</evidence>
<organism evidence="2 3">
    <name type="scientific">Ophiobolus disseminans</name>
    <dbReference type="NCBI Taxonomy" id="1469910"/>
    <lineage>
        <taxon>Eukaryota</taxon>
        <taxon>Fungi</taxon>
        <taxon>Dikarya</taxon>
        <taxon>Ascomycota</taxon>
        <taxon>Pezizomycotina</taxon>
        <taxon>Dothideomycetes</taxon>
        <taxon>Pleosporomycetidae</taxon>
        <taxon>Pleosporales</taxon>
        <taxon>Pleosporineae</taxon>
        <taxon>Phaeosphaeriaceae</taxon>
        <taxon>Ophiobolus</taxon>
    </lineage>
</organism>
<dbReference type="AlphaFoldDB" id="A0A6A6ZI14"/>
<dbReference type="Proteomes" id="UP000799424">
    <property type="component" value="Unassembled WGS sequence"/>
</dbReference>
<reference evidence="2" key="1">
    <citation type="journal article" date="2020" name="Stud. Mycol.">
        <title>101 Dothideomycetes genomes: a test case for predicting lifestyles and emergence of pathogens.</title>
        <authorList>
            <person name="Haridas S."/>
            <person name="Albert R."/>
            <person name="Binder M."/>
            <person name="Bloem J."/>
            <person name="Labutti K."/>
            <person name="Salamov A."/>
            <person name="Andreopoulos B."/>
            <person name="Baker S."/>
            <person name="Barry K."/>
            <person name="Bills G."/>
            <person name="Bluhm B."/>
            <person name="Cannon C."/>
            <person name="Castanera R."/>
            <person name="Culley D."/>
            <person name="Daum C."/>
            <person name="Ezra D."/>
            <person name="Gonzalez J."/>
            <person name="Henrissat B."/>
            <person name="Kuo A."/>
            <person name="Liang C."/>
            <person name="Lipzen A."/>
            <person name="Lutzoni F."/>
            <person name="Magnuson J."/>
            <person name="Mondo S."/>
            <person name="Nolan M."/>
            <person name="Ohm R."/>
            <person name="Pangilinan J."/>
            <person name="Park H.-J."/>
            <person name="Ramirez L."/>
            <person name="Alfaro M."/>
            <person name="Sun H."/>
            <person name="Tritt A."/>
            <person name="Yoshinaga Y."/>
            <person name="Zwiers L.-H."/>
            <person name="Turgeon B."/>
            <person name="Goodwin S."/>
            <person name="Spatafora J."/>
            <person name="Crous P."/>
            <person name="Grigoriev I."/>
        </authorList>
    </citation>
    <scope>NUCLEOTIDE SEQUENCE</scope>
    <source>
        <strain evidence="2">CBS 113818</strain>
    </source>
</reference>
<keyword evidence="1" id="KW-1133">Transmembrane helix</keyword>
<feature type="transmembrane region" description="Helical" evidence="1">
    <location>
        <begin position="46"/>
        <end position="65"/>
    </location>
</feature>
<accession>A0A6A6ZI14</accession>
<evidence type="ECO:0000313" key="2">
    <source>
        <dbReference type="EMBL" id="KAF2820772.1"/>
    </source>
</evidence>
<protein>
    <submittedName>
        <fullName evidence="2">Uncharacterized protein</fullName>
    </submittedName>
</protein>